<dbReference type="EMBL" id="AP021889">
    <property type="protein sequence ID" value="BBP45785.1"/>
    <property type="molecule type" value="Genomic_DNA"/>
</dbReference>
<gene>
    <name evidence="3" type="primary">rsbQ</name>
    <name evidence="3" type="ORF">THMIRHAS_11580</name>
</gene>
<proteinExistence type="inferred from homology"/>
<evidence type="ECO:0000313" key="4">
    <source>
        <dbReference type="Proteomes" id="UP000501726"/>
    </source>
</evidence>
<dbReference type="PANTHER" id="PTHR43039">
    <property type="entry name" value="ESTERASE-RELATED"/>
    <property type="match status" value="1"/>
</dbReference>
<dbReference type="KEGG" id="tse:THMIRHAS_11580"/>
<name>A0A6F8PUI5_9GAMM</name>
<dbReference type="PRINTS" id="PR00111">
    <property type="entry name" value="ABHYDROLASE"/>
</dbReference>
<dbReference type="Pfam" id="PF00561">
    <property type="entry name" value="Abhydrolase_1"/>
    <property type="match status" value="1"/>
</dbReference>
<dbReference type="Gene3D" id="3.40.50.1820">
    <property type="entry name" value="alpha/beta hydrolase"/>
    <property type="match status" value="1"/>
</dbReference>
<accession>A0A6F8PUI5</accession>
<dbReference type="Proteomes" id="UP000501726">
    <property type="component" value="Chromosome"/>
</dbReference>
<evidence type="ECO:0000259" key="2">
    <source>
        <dbReference type="Pfam" id="PF00561"/>
    </source>
</evidence>
<comment type="similarity">
    <text evidence="1">Belongs to the AB hydrolase superfamily.</text>
</comment>
<evidence type="ECO:0000313" key="3">
    <source>
        <dbReference type="EMBL" id="BBP45785.1"/>
    </source>
</evidence>
<evidence type="ECO:0000256" key="1">
    <source>
        <dbReference type="ARBA" id="ARBA00008645"/>
    </source>
</evidence>
<organism evidence="3 4">
    <name type="scientific">Thiosulfatimonas sediminis</name>
    <dbReference type="NCBI Taxonomy" id="2675054"/>
    <lineage>
        <taxon>Bacteria</taxon>
        <taxon>Pseudomonadati</taxon>
        <taxon>Pseudomonadota</taxon>
        <taxon>Gammaproteobacteria</taxon>
        <taxon>Thiotrichales</taxon>
        <taxon>Piscirickettsiaceae</taxon>
        <taxon>Thiosulfatimonas</taxon>
    </lineage>
</organism>
<keyword evidence="4" id="KW-1185">Reference proteome</keyword>
<dbReference type="InterPro" id="IPR000073">
    <property type="entry name" value="AB_hydrolase_1"/>
</dbReference>
<dbReference type="AlphaFoldDB" id="A0A6F8PUI5"/>
<protein>
    <submittedName>
        <fullName evidence="3">Sigma factor SigB regulation protein RsbQ</fullName>
    </submittedName>
</protein>
<dbReference type="SUPFAM" id="SSF53474">
    <property type="entry name" value="alpha/beta-Hydrolases"/>
    <property type="match status" value="1"/>
</dbReference>
<dbReference type="InterPro" id="IPR029058">
    <property type="entry name" value="AB_hydrolase_fold"/>
</dbReference>
<feature type="domain" description="AB hydrolase-1" evidence="2">
    <location>
        <begin position="25"/>
        <end position="147"/>
    </location>
</feature>
<dbReference type="RefSeq" id="WP_173271808.1">
    <property type="nucleotide sequence ID" value="NZ_AP021889.1"/>
</dbReference>
<sequence length="276" mass="30986">MNFTQAYAPQIITKFNVHQTGSGKPTLLFAHGFGCDQTIWHKVAPSFAENYHIVLFDYLGSGGSDTTQFDHQRYSTLDAYAEDLITICEALNLQNIYLIGHSVSGAIGMLASIQRPDLFTKLITIAPSPHYINEVDYFGGFDYQDVLGLLEMMHLNYFDWANYLAPIAVGNQNSPQFGEDLKITFLRNDPLISETFAKATFLCDLRDQLAQVKVPVCVLYCLEDIIVPVEVINYLQSHLEQCEICKIEATGHYPQITNPNSLVTAIQAHIQIQTIE</sequence>
<reference evidence="4" key="1">
    <citation type="submission" date="2019-11" db="EMBL/GenBank/DDBJ databases">
        <title>Isolation and characterization of two novel species in the genus Thiomicrorhabdus.</title>
        <authorList>
            <person name="Mochizuki J."/>
            <person name="Kojima H."/>
            <person name="Fukui M."/>
        </authorList>
    </citation>
    <scope>NUCLEOTIDE SEQUENCE [LARGE SCALE GENOMIC DNA]</scope>
    <source>
        <strain evidence="4">aks77</strain>
    </source>
</reference>